<reference evidence="1 2" key="1">
    <citation type="submission" date="2020-10" db="EMBL/GenBank/DDBJ databases">
        <title>Connecting structure to function with the recovery of over 1000 high-quality activated sludge metagenome-assembled genomes encoding full-length rRNA genes using long-read sequencing.</title>
        <authorList>
            <person name="Singleton C.M."/>
            <person name="Petriglieri F."/>
            <person name="Kristensen J.M."/>
            <person name="Kirkegaard R.H."/>
            <person name="Michaelsen T.Y."/>
            <person name="Andersen M.H."/>
            <person name="Karst S.M."/>
            <person name="Dueholm M.S."/>
            <person name="Nielsen P.H."/>
            <person name="Albertsen M."/>
        </authorList>
    </citation>
    <scope>NUCLEOTIDE SEQUENCE [LARGE SCALE GENOMIC DNA]</scope>
    <source>
        <strain evidence="1">EsbW_18-Q3-R4-48_BATAC.463</strain>
    </source>
</reference>
<comment type="caution">
    <text evidence="1">The sequence shown here is derived from an EMBL/GenBank/DDBJ whole genome shotgun (WGS) entry which is preliminary data.</text>
</comment>
<proteinExistence type="predicted"/>
<evidence type="ECO:0000313" key="1">
    <source>
        <dbReference type="EMBL" id="MBK7416731.1"/>
    </source>
</evidence>
<sequence>MVLSILAKKMTEDEKHICTAAMEQGIRQSTKIVFCGGDPSQIFGKQAADGNALKWFPSIPSFVSTYEIDGGRQTASSSR</sequence>
<dbReference type="EMBL" id="JADJMS010000046">
    <property type="protein sequence ID" value="MBK7416731.1"/>
    <property type="molecule type" value="Genomic_DNA"/>
</dbReference>
<organism evidence="1 2">
    <name type="scientific">Candidatus Dechloromonas phosphorivorans</name>
    <dbReference type="NCBI Taxonomy" id="2899244"/>
    <lineage>
        <taxon>Bacteria</taxon>
        <taxon>Pseudomonadati</taxon>
        <taxon>Pseudomonadota</taxon>
        <taxon>Betaproteobacteria</taxon>
        <taxon>Rhodocyclales</taxon>
        <taxon>Azonexaceae</taxon>
        <taxon>Dechloromonas</taxon>
    </lineage>
</organism>
<evidence type="ECO:0000313" key="2">
    <source>
        <dbReference type="Proteomes" id="UP000739411"/>
    </source>
</evidence>
<gene>
    <name evidence="1" type="ORF">IPJ38_18125</name>
</gene>
<dbReference type="Proteomes" id="UP000739411">
    <property type="component" value="Unassembled WGS sequence"/>
</dbReference>
<name>A0A935JZ88_9RHOO</name>
<protein>
    <submittedName>
        <fullName evidence="1">Uncharacterized protein</fullName>
    </submittedName>
</protein>
<accession>A0A935JZ88</accession>
<dbReference type="AlphaFoldDB" id="A0A935JZ88"/>